<dbReference type="Gene3D" id="3.90.1590.10">
    <property type="entry name" value="glutathione-dependent formaldehyde- activating enzyme (gfa)"/>
    <property type="match status" value="1"/>
</dbReference>
<dbReference type="PANTHER" id="PTHR33337:SF40">
    <property type="entry name" value="CENP-V_GFA DOMAIN-CONTAINING PROTEIN-RELATED"/>
    <property type="match status" value="1"/>
</dbReference>
<comment type="caution">
    <text evidence="6">The sequence shown here is derived from an EMBL/GenBank/DDBJ whole genome shotgun (WGS) entry which is preliminary data.</text>
</comment>
<name>A0A553GUQ0_9PSED</name>
<evidence type="ECO:0000256" key="2">
    <source>
        <dbReference type="ARBA" id="ARBA00022723"/>
    </source>
</evidence>
<keyword evidence="7" id="KW-1185">Reference proteome</keyword>
<keyword evidence="3" id="KW-0862">Zinc</keyword>
<evidence type="ECO:0000313" key="6">
    <source>
        <dbReference type="EMBL" id="TRX73176.1"/>
    </source>
</evidence>
<dbReference type="RefSeq" id="WP_143490021.1">
    <property type="nucleotide sequence ID" value="NZ_VJOY01000019.1"/>
</dbReference>
<evidence type="ECO:0000313" key="7">
    <source>
        <dbReference type="Proteomes" id="UP000315235"/>
    </source>
</evidence>
<dbReference type="InterPro" id="IPR011057">
    <property type="entry name" value="Mss4-like_sf"/>
</dbReference>
<evidence type="ECO:0000256" key="4">
    <source>
        <dbReference type="ARBA" id="ARBA00023239"/>
    </source>
</evidence>
<dbReference type="PROSITE" id="PS51891">
    <property type="entry name" value="CENP_V_GFA"/>
    <property type="match status" value="1"/>
</dbReference>
<comment type="similarity">
    <text evidence="1">Belongs to the Gfa family.</text>
</comment>
<evidence type="ECO:0000259" key="5">
    <source>
        <dbReference type="PROSITE" id="PS51891"/>
    </source>
</evidence>
<evidence type="ECO:0000256" key="1">
    <source>
        <dbReference type="ARBA" id="ARBA00005495"/>
    </source>
</evidence>
<keyword evidence="4" id="KW-0456">Lyase</keyword>
<dbReference type="SUPFAM" id="SSF51316">
    <property type="entry name" value="Mss4-like"/>
    <property type="match status" value="1"/>
</dbReference>
<reference evidence="6 7" key="1">
    <citation type="submission" date="2019-07" db="EMBL/GenBank/DDBJ databases">
        <title>Pseudomonas mangiferae sp. nov., isolated from bark of mango tree in Thailand.</title>
        <authorList>
            <person name="Srisuk N."/>
            <person name="Anurat P."/>
        </authorList>
    </citation>
    <scope>NUCLEOTIDE SEQUENCE [LARGE SCALE GENOMIC DNA]</scope>
    <source>
        <strain evidence="6 7">DMKU_BBB3-04</strain>
    </source>
</reference>
<feature type="domain" description="CENP-V/GFA" evidence="5">
    <location>
        <begin position="2"/>
        <end position="118"/>
    </location>
</feature>
<sequence length="129" mass="14037">MLKGSCLCGAIRYEIDAPVNAISHCHCGQCRKAHGAPFGSYFSVPKQALRFVQGADQVRTYGSSPGIARTFCPHCGSTLQWMKVDSDTTCMTPGTLDSPLGEVAQTHIYTEWKADWYALTDGLPVEPHS</sequence>
<protein>
    <submittedName>
        <fullName evidence="6">GFA family protein</fullName>
    </submittedName>
</protein>
<dbReference type="GO" id="GO:0016846">
    <property type="term" value="F:carbon-sulfur lyase activity"/>
    <property type="evidence" value="ECO:0007669"/>
    <property type="project" value="InterPro"/>
</dbReference>
<accession>A0A553GUQ0</accession>
<gene>
    <name evidence="6" type="ORF">FM069_19210</name>
</gene>
<dbReference type="EMBL" id="VJOY01000019">
    <property type="protein sequence ID" value="TRX73176.1"/>
    <property type="molecule type" value="Genomic_DNA"/>
</dbReference>
<dbReference type="Proteomes" id="UP000315235">
    <property type="component" value="Unassembled WGS sequence"/>
</dbReference>
<dbReference type="OrthoDB" id="7765631at2"/>
<dbReference type="AlphaFoldDB" id="A0A553GUQ0"/>
<dbReference type="Pfam" id="PF04828">
    <property type="entry name" value="GFA"/>
    <property type="match status" value="1"/>
</dbReference>
<proteinExistence type="inferred from homology"/>
<evidence type="ECO:0000256" key="3">
    <source>
        <dbReference type="ARBA" id="ARBA00022833"/>
    </source>
</evidence>
<dbReference type="PANTHER" id="PTHR33337">
    <property type="entry name" value="GFA DOMAIN-CONTAINING PROTEIN"/>
    <property type="match status" value="1"/>
</dbReference>
<dbReference type="GO" id="GO:0046872">
    <property type="term" value="F:metal ion binding"/>
    <property type="evidence" value="ECO:0007669"/>
    <property type="project" value="UniProtKB-KW"/>
</dbReference>
<dbReference type="InterPro" id="IPR006913">
    <property type="entry name" value="CENP-V/GFA"/>
</dbReference>
<keyword evidence="2" id="KW-0479">Metal-binding</keyword>
<organism evidence="6 7">
    <name type="scientific">Pseudomonas mangiferae</name>
    <dbReference type="NCBI Taxonomy" id="2593654"/>
    <lineage>
        <taxon>Bacteria</taxon>
        <taxon>Pseudomonadati</taxon>
        <taxon>Pseudomonadota</taxon>
        <taxon>Gammaproteobacteria</taxon>
        <taxon>Pseudomonadales</taxon>
        <taxon>Pseudomonadaceae</taxon>
        <taxon>Pseudomonas</taxon>
    </lineage>
</organism>